<dbReference type="KEGG" id="gbc:GbCGDNIH3_1695"/>
<evidence type="ECO:0000313" key="2">
    <source>
        <dbReference type="Proteomes" id="UP000019438"/>
    </source>
</evidence>
<gene>
    <name evidence="1" type="ORF">GbCGDNIH3_1695</name>
</gene>
<dbReference type="InterPro" id="IPR010148">
    <property type="entry name" value="CRISPR-assoc_prot_CT1975"/>
</dbReference>
<dbReference type="Pfam" id="PF09344">
    <property type="entry name" value="Cas_CT1975"/>
    <property type="match status" value="1"/>
</dbReference>
<evidence type="ECO:0008006" key="3">
    <source>
        <dbReference type="Google" id="ProtNLM"/>
    </source>
</evidence>
<dbReference type="NCBIfam" id="TIGR01869">
    <property type="entry name" value="casC_Cse4"/>
    <property type="match status" value="1"/>
</dbReference>
<evidence type="ECO:0000313" key="1">
    <source>
        <dbReference type="EMBL" id="AHJ63591.1"/>
    </source>
</evidence>
<dbReference type="EMBL" id="CP003181">
    <property type="protein sequence ID" value="AHJ63591.1"/>
    <property type="molecule type" value="Genomic_DNA"/>
</dbReference>
<organism evidence="1 2">
    <name type="scientific">Granulibacter bethesdensis</name>
    <dbReference type="NCBI Taxonomy" id="364410"/>
    <lineage>
        <taxon>Bacteria</taxon>
        <taxon>Pseudomonadati</taxon>
        <taxon>Pseudomonadota</taxon>
        <taxon>Alphaproteobacteria</taxon>
        <taxon>Acetobacterales</taxon>
        <taxon>Acetobacteraceae</taxon>
        <taxon>Granulibacter</taxon>
    </lineage>
</organism>
<protein>
    <recommendedName>
        <fullName evidence="3">CRISPR-associated protein, Cse4 family</fullName>
    </recommendedName>
</protein>
<name>A0AAN0RER2_9PROT</name>
<proteinExistence type="predicted"/>
<sequence length="410" mass="44927">MIRSVSLPKIIMKFCMQIPGKKKPMPELRFLQIHTLHNYTASLLNRDDRGLPKYLPYGSAVRTRISSQCLKRHWRMDEGTFSLHRIEGAEEAVRSRDLVTKRLREPLQGTVDVNILDAIEPAFQAAVYGKKGADDKSSRQPLLFGAPELRYLAEQFTRIATSATDPKSAKAAAEDFTKDKLFQNTMKAMRDSVSLPGGLTSALFGRMVTSDPEANIDAPVHVAHAFTTHAEQTESDYFAVVDDLAGVEDTGADHIGSTELTSGLFYGYVVIDVPALVSNLTGVAASNWLAADRKMAAEVAACLIGQIATVSPGAKLGSTAPYGYATTMLVEAGDRQPRSLAEAFRDPAEPTVQDAEDKLHQKLKAFDEAYQTGEDRRLLSLSNDPGIKNVSRTSLPELMQWVRDTILKAA</sequence>
<dbReference type="Proteomes" id="UP000019438">
    <property type="component" value="Chromosome"/>
</dbReference>
<accession>A0AAN0RER2</accession>
<dbReference type="AlphaFoldDB" id="A0AAN0RER2"/>
<reference evidence="2" key="1">
    <citation type="submission" date="2012-06" db="EMBL/GenBank/DDBJ databases">
        <title>Genome analysis of multiple Granulibacter bethesdensis isolates demonstrates substantial genome diversity.</title>
        <authorList>
            <person name="Greenberg D.E."/>
            <person name="Porcella S.F."/>
            <person name="Zarember K."/>
            <person name="Zelazny A.M."/>
            <person name="Bruno D."/>
            <person name="Martens C."/>
            <person name="Barbian K.D."/>
            <person name="Jaske E."/>
            <person name="Holland S.M."/>
        </authorList>
    </citation>
    <scope>NUCLEOTIDE SEQUENCE [LARGE SCALE GENOMIC DNA]</scope>
    <source>
        <strain evidence="2">CGDNIH3</strain>
    </source>
</reference>